<dbReference type="EC" id="6.1.1.21" evidence="9"/>
<feature type="domain" description="Aminoacyl-transfer RNA synthetases class-II family profile" evidence="11">
    <location>
        <begin position="36"/>
        <end position="341"/>
    </location>
</feature>
<protein>
    <recommendedName>
        <fullName evidence="9">Histidine--tRNA ligase</fullName>
        <ecNumber evidence="9">6.1.1.21</ecNumber>
    </recommendedName>
    <alternativeName>
        <fullName evidence="9">Histidyl-tRNA synthetase</fullName>
        <shortName evidence="9">HisRS</shortName>
    </alternativeName>
</protein>
<keyword evidence="13" id="KW-1185">Reference proteome</keyword>
<dbReference type="GO" id="GO:0005737">
    <property type="term" value="C:cytoplasm"/>
    <property type="evidence" value="ECO:0007669"/>
    <property type="project" value="UniProtKB-SubCell"/>
</dbReference>
<keyword evidence="3 9" id="KW-0436">Ligase</keyword>
<evidence type="ECO:0000256" key="8">
    <source>
        <dbReference type="ARBA" id="ARBA00047639"/>
    </source>
</evidence>
<feature type="binding site" evidence="10">
    <location>
        <position position="151"/>
    </location>
    <ligand>
        <name>L-histidine</name>
        <dbReference type="ChEBI" id="CHEBI:57595"/>
    </ligand>
</feature>
<organism evidence="12 13">
    <name type="scientific">Ktedonosporobacter rubrisoli</name>
    <dbReference type="NCBI Taxonomy" id="2509675"/>
    <lineage>
        <taxon>Bacteria</taxon>
        <taxon>Bacillati</taxon>
        <taxon>Chloroflexota</taxon>
        <taxon>Ktedonobacteria</taxon>
        <taxon>Ktedonobacterales</taxon>
        <taxon>Ktedonosporobacteraceae</taxon>
        <taxon>Ktedonosporobacter</taxon>
    </lineage>
</organism>
<dbReference type="InterPro" id="IPR004516">
    <property type="entry name" value="HisRS/HisZ"/>
</dbReference>
<comment type="subunit">
    <text evidence="9">Homodimer.</text>
</comment>
<dbReference type="SUPFAM" id="SSF55681">
    <property type="entry name" value="Class II aaRS and biotin synthetases"/>
    <property type="match status" value="1"/>
</dbReference>
<dbReference type="EMBL" id="CP035758">
    <property type="protein sequence ID" value="QBD81403.1"/>
    <property type="molecule type" value="Genomic_DNA"/>
</dbReference>
<dbReference type="CDD" id="cd00859">
    <property type="entry name" value="HisRS_anticodon"/>
    <property type="match status" value="1"/>
</dbReference>
<gene>
    <name evidence="9" type="primary">hisS</name>
    <name evidence="12" type="ORF">EPA93_37700</name>
</gene>
<name>A0A4P6K0R3_KTERU</name>
<proteinExistence type="inferred from homology"/>
<dbReference type="InterPro" id="IPR033656">
    <property type="entry name" value="HisRS_anticodon"/>
</dbReference>
<dbReference type="InterPro" id="IPR004154">
    <property type="entry name" value="Anticodon-bd"/>
</dbReference>
<comment type="similarity">
    <text evidence="1 9">Belongs to the class-II aminoacyl-tRNA synthetase family.</text>
</comment>
<evidence type="ECO:0000256" key="10">
    <source>
        <dbReference type="PIRSR" id="PIRSR001549-1"/>
    </source>
</evidence>
<keyword evidence="7 9" id="KW-0030">Aminoacyl-tRNA synthetase</keyword>
<evidence type="ECO:0000256" key="2">
    <source>
        <dbReference type="ARBA" id="ARBA00022490"/>
    </source>
</evidence>
<feature type="binding site" evidence="10">
    <location>
        <position position="147"/>
    </location>
    <ligand>
        <name>L-histidine</name>
        <dbReference type="ChEBI" id="CHEBI:57595"/>
    </ligand>
</feature>
<dbReference type="Gene3D" id="3.30.930.10">
    <property type="entry name" value="Bira Bifunctional Protein, Domain 2"/>
    <property type="match status" value="1"/>
</dbReference>
<evidence type="ECO:0000256" key="9">
    <source>
        <dbReference type="HAMAP-Rule" id="MF_00127"/>
    </source>
</evidence>
<feature type="binding site" evidence="10">
    <location>
        <position position="133"/>
    </location>
    <ligand>
        <name>L-histidine</name>
        <dbReference type="ChEBI" id="CHEBI:57595"/>
    </ligand>
</feature>
<accession>A0A4P6K0R3</accession>
<dbReference type="KEGG" id="kbs:EPA93_37700"/>
<dbReference type="InterPro" id="IPR015807">
    <property type="entry name" value="His-tRNA-ligase"/>
</dbReference>
<comment type="catalytic activity">
    <reaction evidence="8 9">
        <text>tRNA(His) + L-histidine + ATP = L-histidyl-tRNA(His) + AMP + diphosphate + H(+)</text>
        <dbReference type="Rhea" id="RHEA:17313"/>
        <dbReference type="Rhea" id="RHEA-COMP:9665"/>
        <dbReference type="Rhea" id="RHEA-COMP:9689"/>
        <dbReference type="ChEBI" id="CHEBI:15378"/>
        <dbReference type="ChEBI" id="CHEBI:30616"/>
        <dbReference type="ChEBI" id="CHEBI:33019"/>
        <dbReference type="ChEBI" id="CHEBI:57595"/>
        <dbReference type="ChEBI" id="CHEBI:78442"/>
        <dbReference type="ChEBI" id="CHEBI:78527"/>
        <dbReference type="ChEBI" id="CHEBI:456215"/>
        <dbReference type="EC" id="6.1.1.21"/>
    </reaction>
</comment>
<dbReference type="PANTHER" id="PTHR43707">
    <property type="entry name" value="HISTIDYL-TRNA SYNTHETASE"/>
    <property type="match status" value="1"/>
</dbReference>
<dbReference type="PIRSF" id="PIRSF001549">
    <property type="entry name" value="His-tRNA_synth"/>
    <property type="match status" value="1"/>
</dbReference>
<keyword evidence="6 9" id="KW-0648">Protein biosynthesis</keyword>
<dbReference type="Pfam" id="PF03129">
    <property type="entry name" value="HGTP_anticodon"/>
    <property type="match status" value="1"/>
</dbReference>
<feature type="binding site" evidence="10">
    <location>
        <position position="278"/>
    </location>
    <ligand>
        <name>L-histidine</name>
        <dbReference type="ChEBI" id="CHEBI:57595"/>
    </ligand>
</feature>
<dbReference type="CDD" id="cd00773">
    <property type="entry name" value="HisRS-like_core"/>
    <property type="match status" value="1"/>
</dbReference>
<dbReference type="Pfam" id="PF13393">
    <property type="entry name" value="tRNA-synt_His"/>
    <property type="match status" value="2"/>
</dbReference>
<evidence type="ECO:0000256" key="7">
    <source>
        <dbReference type="ARBA" id="ARBA00023146"/>
    </source>
</evidence>
<keyword evidence="4 9" id="KW-0547">Nucleotide-binding</keyword>
<evidence type="ECO:0000256" key="1">
    <source>
        <dbReference type="ARBA" id="ARBA00008226"/>
    </source>
</evidence>
<keyword evidence="5 9" id="KW-0067">ATP-binding</keyword>
<dbReference type="InterPro" id="IPR006195">
    <property type="entry name" value="aa-tRNA-synth_II"/>
</dbReference>
<sequence length="448" mass="50977">MTWYLCAWRRRSHMPEQYRALQGFRDILPDEQPYWRFVEETTAEVARIYGYRRIDTPTLEETAVFRHTSGEGTDIVEREMYSFDDRADKEGRRVNVTLRPEGTAGVVRAYLEHGMFKLPQPVKLFYMSVPMFRHEKPQAKRYREHHQFGCEAIGQEDPAIDAEIIGLLYQVYMRLGLKHIRVNINSIGDSNCRPHYVEVLKAYYQPLLSECCADCQTRFYKNPLRLLDCKNSQDQAKIAAAPKINEYLCEPCREHFAAVQRFLHLYQVPFSIDPLIVRGLDYYSRTVFEFFSGDDKTALNGGGRYDGLAEILGGQPTPAIGFGMGIERIILELKKQGIVPPAELSAQAFVVYFGKQPEVKDTAVQVVAQLRQAGIKTEMSYGDRSPKAQMKQANASGAAFAVLIREEDLANDSVAVKDLQAQGMDVESKQVQVKREDLLAYLSGDQAS</sequence>
<dbReference type="NCBIfam" id="TIGR00442">
    <property type="entry name" value="hisS"/>
    <property type="match status" value="1"/>
</dbReference>
<evidence type="ECO:0000313" key="13">
    <source>
        <dbReference type="Proteomes" id="UP000290365"/>
    </source>
</evidence>
<dbReference type="HAMAP" id="MF_00127">
    <property type="entry name" value="His_tRNA_synth"/>
    <property type="match status" value="1"/>
</dbReference>
<evidence type="ECO:0000256" key="3">
    <source>
        <dbReference type="ARBA" id="ARBA00022598"/>
    </source>
</evidence>
<dbReference type="AlphaFoldDB" id="A0A4P6K0R3"/>
<feature type="binding site" evidence="10">
    <location>
        <begin position="282"/>
        <end position="283"/>
    </location>
    <ligand>
        <name>L-histidine</name>
        <dbReference type="ChEBI" id="CHEBI:57595"/>
    </ligand>
</feature>
<evidence type="ECO:0000256" key="4">
    <source>
        <dbReference type="ARBA" id="ARBA00022741"/>
    </source>
</evidence>
<evidence type="ECO:0000313" key="12">
    <source>
        <dbReference type="EMBL" id="QBD81403.1"/>
    </source>
</evidence>
<evidence type="ECO:0000259" key="11">
    <source>
        <dbReference type="PROSITE" id="PS50862"/>
    </source>
</evidence>
<dbReference type="InterPro" id="IPR036621">
    <property type="entry name" value="Anticodon-bd_dom_sf"/>
</dbReference>
<dbReference type="GO" id="GO:0004821">
    <property type="term" value="F:histidine-tRNA ligase activity"/>
    <property type="evidence" value="ECO:0007669"/>
    <property type="project" value="UniProtKB-UniRule"/>
</dbReference>
<comment type="subcellular location">
    <subcellularLocation>
        <location evidence="9">Cytoplasm</location>
    </subcellularLocation>
</comment>
<dbReference type="InterPro" id="IPR045864">
    <property type="entry name" value="aa-tRNA-synth_II/BPL/LPL"/>
</dbReference>
<dbReference type="InterPro" id="IPR041715">
    <property type="entry name" value="HisRS-like_core"/>
</dbReference>
<dbReference type="GO" id="GO:0005524">
    <property type="term" value="F:ATP binding"/>
    <property type="evidence" value="ECO:0007669"/>
    <property type="project" value="UniProtKB-UniRule"/>
</dbReference>
<reference evidence="12 13" key="1">
    <citation type="submission" date="2019-01" db="EMBL/GenBank/DDBJ databases">
        <title>Ktedonosporobacter rubrisoli SCAWS-G2.</title>
        <authorList>
            <person name="Huang Y."/>
            <person name="Yan B."/>
        </authorList>
    </citation>
    <scope>NUCLEOTIDE SEQUENCE [LARGE SCALE GENOMIC DNA]</scope>
    <source>
        <strain evidence="12 13">SCAWS-G2</strain>
    </source>
</reference>
<dbReference type="Gene3D" id="3.40.50.800">
    <property type="entry name" value="Anticodon-binding domain"/>
    <property type="match status" value="1"/>
</dbReference>
<evidence type="ECO:0000256" key="5">
    <source>
        <dbReference type="ARBA" id="ARBA00022840"/>
    </source>
</evidence>
<evidence type="ECO:0000256" key="6">
    <source>
        <dbReference type="ARBA" id="ARBA00022917"/>
    </source>
</evidence>
<dbReference type="PANTHER" id="PTHR43707:SF1">
    <property type="entry name" value="HISTIDINE--TRNA LIGASE, MITOCHONDRIAL-RELATED"/>
    <property type="match status" value="1"/>
</dbReference>
<keyword evidence="2 9" id="KW-0963">Cytoplasm</keyword>
<dbReference type="OrthoDB" id="9800814at2"/>
<feature type="binding site" evidence="10">
    <location>
        <begin position="101"/>
        <end position="103"/>
    </location>
    <ligand>
        <name>L-histidine</name>
        <dbReference type="ChEBI" id="CHEBI:57595"/>
    </ligand>
</feature>
<dbReference type="SUPFAM" id="SSF52954">
    <property type="entry name" value="Class II aaRS ABD-related"/>
    <property type="match status" value="1"/>
</dbReference>
<dbReference type="PROSITE" id="PS50862">
    <property type="entry name" value="AA_TRNA_LIGASE_II"/>
    <property type="match status" value="1"/>
</dbReference>
<dbReference type="Proteomes" id="UP000290365">
    <property type="component" value="Chromosome"/>
</dbReference>
<dbReference type="GO" id="GO:0006427">
    <property type="term" value="P:histidyl-tRNA aminoacylation"/>
    <property type="evidence" value="ECO:0007669"/>
    <property type="project" value="UniProtKB-UniRule"/>
</dbReference>